<sequence length="300" mass="29700">MKTSRKSRSSFAWLLLLVLIVAASVSAAGAPPASSPQGGTPELKESPTESTSPTGQTGNNEGSISAPASGNDVQSIIASSQHTMGTSDDSTDSQDDDKASTSGPQNGHQPGGHHGQCVSGCATRSITGVGCGNDFSKPDCFCKSENFIDQTFACINATCPQQFHGAAGVITSICGGVGVPKLNIPGYKSSGNLENMPTITDDPKNNGTNATSTQDGAKAPTPAEGGQNGSGGGAAGVTSTFSMPVGVQTPVASGPSKNGSGTATVQGSSVAAGVRSEMIGVAVALGVAAMTTCIGVWSLF</sequence>
<keyword evidence="9" id="KW-1185">Reference proteome</keyword>
<dbReference type="OrthoDB" id="2556568at2759"/>
<evidence type="ECO:0000256" key="2">
    <source>
        <dbReference type="ARBA" id="ARBA00022525"/>
    </source>
</evidence>
<feature type="compositionally biased region" description="Low complexity" evidence="5">
    <location>
        <begin position="27"/>
        <end position="36"/>
    </location>
</feature>
<dbReference type="EMBL" id="DF238816">
    <property type="protein sequence ID" value="GAC98155.1"/>
    <property type="molecule type" value="Genomic_DNA"/>
</dbReference>
<dbReference type="Pfam" id="PF05730">
    <property type="entry name" value="CFEM"/>
    <property type="match status" value="1"/>
</dbReference>
<evidence type="ECO:0000256" key="6">
    <source>
        <dbReference type="SAM" id="SignalP"/>
    </source>
</evidence>
<dbReference type="AlphaFoldDB" id="R9PJ57"/>
<evidence type="ECO:0000256" key="5">
    <source>
        <dbReference type="SAM" id="MobiDB-lite"/>
    </source>
</evidence>
<comment type="subcellular location">
    <subcellularLocation>
        <location evidence="1">Secreted</location>
    </subcellularLocation>
</comment>
<dbReference type="RefSeq" id="XP_012191742.1">
    <property type="nucleotide sequence ID" value="XM_012336352.1"/>
</dbReference>
<dbReference type="eggNOG" id="ENOG502R14I">
    <property type="taxonomic scope" value="Eukaryota"/>
</dbReference>
<keyword evidence="2" id="KW-0964">Secreted</keyword>
<reference evidence="9" key="1">
    <citation type="journal article" date="2013" name="Genome Announc.">
        <title>Draft genome sequence of the basidiomycetous yeast-like fungus Pseudozyma hubeiensis SY62, which produces an abundant amount of the biosurfactant mannosylerythritol lipids.</title>
        <authorList>
            <person name="Konishi M."/>
            <person name="Hatada Y."/>
            <person name="Horiuchi J."/>
        </authorList>
    </citation>
    <scope>NUCLEOTIDE SEQUENCE [LARGE SCALE GENOMIC DNA]</scope>
    <source>
        <strain evidence="9">SY62</strain>
    </source>
</reference>
<evidence type="ECO:0000256" key="3">
    <source>
        <dbReference type="ARBA" id="ARBA00022729"/>
    </source>
</evidence>
<protein>
    <recommendedName>
        <fullName evidence="7">CFEM domain-containing protein</fullName>
    </recommendedName>
</protein>
<feature type="compositionally biased region" description="Polar residues" evidence="5">
    <location>
        <begin position="255"/>
        <end position="265"/>
    </location>
</feature>
<feature type="signal peptide" evidence="6">
    <location>
        <begin position="1"/>
        <end position="27"/>
    </location>
</feature>
<feature type="region of interest" description="Disordered" evidence="5">
    <location>
        <begin position="246"/>
        <end position="265"/>
    </location>
</feature>
<evidence type="ECO:0000259" key="7">
    <source>
        <dbReference type="Pfam" id="PF05730"/>
    </source>
</evidence>
<feature type="compositionally biased region" description="Polar residues" evidence="5">
    <location>
        <begin position="205"/>
        <end position="215"/>
    </location>
</feature>
<keyword evidence="4" id="KW-1015">Disulfide bond</keyword>
<feature type="compositionally biased region" description="Polar residues" evidence="5">
    <location>
        <begin position="48"/>
        <end position="85"/>
    </location>
</feature>
<gene>
    <name evidence="8" type="ORF">PHSY_005744</name>
</gene>
<accession>R9PJ57</accession>
<dbReference type="InterPro" id="IPR008427">
    <property type="entry name" value="Extracellular_membr_CFEM_dom"/>
</dbReference>
<feature type="domain" description="CFEM" evidence="7">
    <location>
        <begin position="116"/>
        <end position="174"/>
    </location>
</feature>
<evidence type="ECO:0000256" key="1">
    <source>
        <dbReference type="ARBA" id="ARBA00004613"/>
    </source>
</evidence>
<dbReference type="HOGENOM" id="CLU_940647_0_0_1"/>
<keyword evidence="3 6" id="KW-0732">Signal</keyword>
<dbReference type="GO" id="GO:0005576">
    <property type="term" value="C:extracellular region"/>
    <property type="evidence" value="ECO:0007669"/>
    <property type="project" value="UniProtKB-SubCell"/>
</dbReference>
<evidence type="ECO:0000313" key="8">
    <source>
        <dbReference type="EMBL" id="GAC98155.1"/>
    </source>
</evidence>
<organism evidence="8 9">
    <name type="scientific">Pseudozyma hubeiensis (strain SY62)</name>
    <name type="common">Yeast</name>
    <dbReference type="NCBI Taxonomy" id="1305764"/>
    <lineage>
        <taxon>Eukaryota</taxon>
        <taxon>Fungi</taxon>
        <taxon>Dikarya</taxon>
        <taxon>Basidiomycota</taxon>
        <taxon>Ustilaginomycotina</taxon>
        <taxon>Ustilaginomycetes</taxon>
        <taxon>Ustilaginales</taxon>
        <taxon>Ustilaginaceae</taxon>
        <taxon>Pseudozyma</taxon>
    </lineage>
</organism>
<feature type="compositionally biased region" description="Gly residues" evidence="5">
    <location>
        <begin position="226"/>
        <end position="235"/>
    </location>
</feature>
<name>R9PJ57_PSEHS</name>
<feature type="region of interest" description="Disordered" evidence="5">
    <location>
        <begin position="27"/>
        <end position="117"/>
    </location>
</feature>
<dbReference type="GeneID" id="24111021"/>
<evidence type="ECO:0000313" key="9">
    <source>
        <dbReference type="Proteomes" id="UP000014071"/>
    </source>
</evidence>
<feature type="chain" id="PRO_5004487929" description="CFEM domain-containing protein" evidence="6">
    <location>
        <begin position="28"/>
        <end position="300"/>
    </location>
</feature>
<dbReference type="Proteomes" id="UP000014071">
    <property type="component" value="Unassembled WGS sequence"/>
</dbReference>
<evidence type="ECO:0000256" key="4">
    <source>
        <dbReference type="ARBA" id="ARBA00023157"/>
    </source>
</evidence>
<proteinExistence type="predicted"/>
<dbReference type="STRING" id="1305764.R9PJ57"/>
<feature type="region of interest" description="Disordered" evidence="5">
    <location>
        <begin position="197"/>
        <end position="235"/>
    </location>
</feature>